<dbReference type="PANTHER" id="PTHR43297:SF2">
    <property type="entry name" value="DIPEPTIDE TRANSPORT ATP-BINDING PROTEIN DPPD"/>
    <property type="match status" value="1"/>
</dbReference>
<evidence type="ECO:0000256" key="4">
    <source>
        <dbReference type="ARBA" id="ARBA00022741"/>
    </source>
</evidence>
<evidence type="ECO:0000256" key="2">
    <source>
        <dbReference type="ARBA" id="ARBA00022448"/>
    </source>
</evidence>
<evidence type="ECO:0000313" key="14">
    <source>
        <dbReference type="EMBL" id="CAB4948693.1"/>
    </source>
</evidence>
<evidence type="ECO:0000256" key="3">
    <source>
        <dbReference type="ARBA" id="ARBA00022475"/>
    </source>
</evidence>
<gene>
    <name evidence="8" type="ORF">UFOPK1824_00368</name>
    <name evidence="9" type="ORF">UFOPK2340_00184</name>
    <name evidence="10" type="ORF">UFOPK2772_00183</name>
    <name evidence="11" type="ORF">UFOPK2850_00383</name>
    <name evidence="12" type="ORF">UFOPK3027_00098</name>
    <name evidence="13" type="ORF">UFOPK3256_00027</name>
    <name evidence="14" type="ORF">UFOPK3827_00402</name>
    <name evidence="15" type="ORF">UFOPK3982_00127</name>
    <name evidence="16" type="ORF">UFOPK4120_01285</name>
    <name evidence="17" type="ORF">UFOPK4404_00413</name>
</gene>
<evidence type="ECO:0000313" key="17">
    <source>
        <dbReference type="EMBL" id="CAB5070733.1"/>
    </source>
</evidence>
<dbReference type="EMBL" id="CAFAAN010000001">
    <property type="protein sequence ID" value="CAB4793299.1"/>
    <property type="molecule type" value="Genomic_DNA"/>
</dbReference>
<dbReference type="CDD" id="cd03257">
    <property type="entry name" value="ABC_NikE_OppD_transporters"/>
    <property type="match status" value="1"/>
</dbReference>
<evidence type="ECO:0000313" key="12">
    <source>
        <dbReference type="EMBL" id="CAB4793299.1"/>
    </source>
</evidence>
<dbReference type="GO" id="GO:0016887">
    <property type="term" value="F:ATP hydrolysis activity"/>
    <property type="evidence" value="ECO:0007669"/>
    <property type="project" value="InterPro"/>
</dbReference>
<keyword evidence="3" id="KW-1003">Cell membrane</keyword>
<evidence type="ECO:0000313" key="8">
    <source>
        <dbReference type="EMBL" id="CAB4596100.1"/>
    </source>
</evidence>
<dbReference type="EMBL" id="CAFBPO010000019">
    <property type="protein sequence ID" value="CAB5027600.1"/>
    <property type="molecule type" value="Genomic_DNA"/>
</dbReference>
<keyword evidence="5" id="KW-0067">ATP-binding</keyword>
<reference evidence="11" key="1">
    <citation type="submission" date="2020-05" db="EMBL/GenBank/DDBJ databases">
        <authorList>
            <person name="Chiriac C."/>
            <person name="Salcher M."/>
            <person name="Ghai R."/>
            <person name="Kavagutti S V."/>
        </authorList>
    </citation>
    <scope>NUCLEOTIDE SEQUENCE</scope>
</reference>
<dbReference type="Gene3D" id="3.40.50.300">
    <property type="entry name" value="P-loop containing nucleotide triphosphate hydrolases"/>
    <property type="match status" value="1"/>
</dbReference>
<dbReference type="InterPro" id="IPR050388">
    <property type="entry name" value="ABC_Ni/Peptide_Import"/>
</dbReference>
<dbReference type="InterPro" id="IPR003593">
    <property type="entry name" value="AAA+_ATPase"/>
</dbReference>
<dbReference type="EMBL" id="CAEZUM010000015">
    <property type="protein sequence ID" value="CAB4596100.1"/>
    <property type="molecule type" value="Genomic_DNA"/>
</dbReference>
<dbReference type="PROSITE" id="PS50893">
    <property type="entry name" value="ABC_TRANSPORTER_2"/>
    <property type="match status" value="1"/>
</dbReference>
<dbReference type="GO" id="GO:0005524">
    <property type="term" value="F:ATP binding"/>
    <property type="evidence" value="ECO:0007669"/>
    <property type="project" value="UniProtKB-KW"/>
</dbReference>
<dbReference type="InterPro" id="IPR013563">
    <property type="entry name" value="Oligopep_ABC_C"/>
</dbReference>
<dbReference type="NCBIfam" id="TIGR01727">
    <property type="entry name" value="oligo_HPY"/>
    <property type="match status" value="1"/>
</dbReference>
<organism evidence="11">
    <name type="scientific">freshwater metagenome</name>
    <dbReference type="NCBI Taxonomy" id="449393"/>
    <lineage>
        <taxon>unclassified sequences</taxon>
        <taxon>metagenomes</taxon>
        <taxon>ecological metagenomes</taxon>
    </lineage>
</organism>
<evidence type="ECO:0000256" key="6">
    <source>
        <dbReference type="ARBA" id="ARBA00023136"/>
    </source>
</evidence>
<dbReference type="Pfam" id="PF08352">
    <property type="entry name" value="oligo_HPY"/>
    <property type="match status" value="1"/>
</dbReference>
<keyword evidence="6" id="KW-0472">Membrane</keyword>
<keyword evidence="4" id="KW-0547">Nucleotide-binding</keyword>
<dbReference type="GO" id="GO:0005886">
    <property type="term" value="C:plasma membrane"/>
    <property type="evidence" value="ECO:0007669"/>
    <property type="project" value="UniProtKB-SubCell"/>
</dbReference>
<evidence type="ECO:0000313" key="16">
    <source>
        <dbReference type="EMBL" id="CAB5027600.1"/>
    </source>
</evidence>
<evidence type="ECO:0000259" key="7">
    <source>
        <dbReference type="PROSITE" id="PS50893"/>
    </source>
</evidence>
<dbReference type="EMBL" id="CAFBOO010000001">
    <property type="protein sequence ID" value="CAB4976442.1"/>
    <property type="molecule type" value="Genomic_DNA"/>
</dbReference>
<dbReference type="EMBL" id="CAEZXC010000006">
    <property type="protein sequence ID" value="CAB4667055.1"/>
    <property type="molecule type" value="Genomic_DNA"/>
</dbReference>
<evidence type="ECO:0000256" key="1">
    <source>
        <dbReference type="ARBA" id="ARBA00004202"/>
    </source>
</evidence>
<evidence type="ECO:0000313" key="15">
    <source>
        <dbReference type="EMBL" id="CAB4976442.1"/>
    </source>
</evidence>
<dbReference type="FunFam" id="3.40.50.300:FF:000016">
    <property type="entry name" value="Oligopeptide ABC transporter ATP-binding component"/>
    <property type="match status" value="1"/>
</dbReference>
<dbReference type="SUPFAM" id="SSF52540">
    <property type="entry name" value="P-loop containing nucleoside triphosphate hydrolases"/>
    <property type="match status" value="1"/>
</dbReference>
<evidence type="ECO:0000313" key="10">
    <source>
        <dbReference type="EMBL" id="CAB4728955.1"/>
    </source>
</evidence>
<keyword evidence="2" id="KW-0813">Transport</keyword>
<dbReference type="EMBL" id="CAFBQY010000003">
    <property type="protein sequence ID" value="CAB5070733.1"/>
    <property type="molecule type" value="Genomic_DNA"/>
</dbReference>
<dbReference type="AlphaFoldDB" id="A0A6J6TUE2"/>
<name>A0A6J6TUE2_9ZZZZ</name>
<accession>A0A6J6TUE2</accession>
<dbReference type="SMART" id="SM00382">
    <property type="entry name" value="AAA"/>
    <property type="match status" value="1"/>
</dbReference>
<evidence type="ECO:0000313" key="11">
    <source>
        <dbReference type="EMBL" id="CAB4750718.1"/>
    </source>
</evidence>
<evidence type="ECO:0000313" key="13">
    <source>
        <dbReference type="EMBL" id="CAB4839302.1"/>
    </source>
</evidence>
<dbReference type="EMBL" id="CAEZYT010000005">
    <property type="protein sequence ID" value="CAB4728955.1"/>
    <property type="molecule type" value="Genomic_DNA"/>
</dbReference>
<dbReference type="EMBL" id="CAEZZH010000003">
    <property type="protein sequence ID" value="CAB4750718.1"/>
    <property type="molecule type" value="Genomic_DNA"/>
</dbReference>
<dbReference type="GO" id="GO:0015833">
    <property type="term" value="P:peptide transport"/>
    <property type="evidence" value="ECO:0007669"/>
    <property type="project" value="InterPro"/>
</dbReference>
<dbReference type="InterPro" id="IPR003439">
    <property type="entry name" value="ABC_transporter-like_ATP-bd"/>
</dbReference>
<dbReference type="Pfam" id="PF00005">
    <property type="entry name" value="ABC_tran"/>
    <property type="match status" value="1"/>
</dbReference>
<dbReference type="EMBL" id="CAFAZW010000001">
    <property type="protein sequence ID" value="CAB4839302.1"/>
    <property type="molecule type" value="Genomic_DNA"/>
</dbReference>
<evidence type="ECO:0000313" key="9">
    <source>
        <dbReference type="EMBL" id="CAB4667055.1"/>
    </source>
</evidence>
<sequence>MSTPLISVENLTVEIKTDRGLLKAIRGVSLDINPGDSIGIVGESGSGKSITLKAILGLLPNNARISSGKIFVAGKDIATLDNKSRRALLSHNTGMIFQDAIAALNPVIKIGEQIAEVPRYRLGKSKEESKAIALSLMEKVGITDGESRYGLYPHQLSGGLRQRVAISIALSGSPKILFCDEPTTALDVTIQAQVLRLLSELRTNTGLGIVFVTHDLAVVNELCDDIRVMYAGRFVESGSVKKTFSVPTHPYTFSLLKAAPDPDQSVHRLFTISGEAPNLTQEVIGCPFTPRCFSATDQCSVSEPELLPIANSQSACFNSAEHVNWAAEESKNGVTR</sequence>
<evidence type="ECO:0000256" key="5">
    <source>
        <dbReference type="ARBA" id="ARBA00022840"/>
    </source>
</evidence>
<dbReference type="PANTHER" id="PTHR43297">
    <property type="entry name" value="OLIGOPEPTIDE TRANSPORT ATP-BINDING PROTEIN APPD"/>
    <property type="match status" value="1"/>
</dbReference>
<protein>
    <submittedName>
        <fullName evidence="11">Unannotated protein</fullName>
    </submittedName>
</protein>
<comment type="subcellular location">
    <subcellularLocation>
        <location evidence="1">Cell membrane</location>
        <topology evidence="1">Peripheral membrane protein</topology>
    </subcellularLocation>
</comment>
<dbReference type="EMBL" id="CAFBNM010000003">
    <property type="protein sequence ID" value="CAB4948693.1"/>
    <property type="molecule type" value="Genomic_DNA"/>
</dbReference>
<dbReference type="InterPro" id="IPR027417">
    <property type="entry name" value="P-loop_NTPase"/>
</dbReference>
<proteinExistence type="predicted"/>
<feature type="domain" description="ABC transporter" evidence="7">
    <location>
        <begin position="6"/>
        <end position="256"/>
    </location>
</feature>